<proteinExistence type="predicted"/>
<gene>
    <name evidence="2" type="ORF">GCM10022402_34990</name>
</gene>
<dbReference type="EMBL" id="BAABDD010000018">
    <property type="protein sequence ID" value="GAA3753196.1"/>
    <property type="molecule type" value="Genomic_DNA"/>
</dbReference>
<dbReference type="Proteomes" id="UP001500908">
    <property type="component" value="Unassembled WGS sequence"/>
</dbReference>
<protein>
    <submittedName>
        <fullName evidence="2">Uncharacterized protein</fullName>
    </submittedName>
</protein>
<reference evidence="3" key="1">
    <citation type="journal article" date="2019" name="Int. J. Syst. Evol. Microbiol.">
        <title>The Global Catalogue of Microorganisms (GCM) 10K type strain sequencing project: providing services to taxonomists for standard genome sequencing and annotation.</title>
        <authorList>
            <consortium name="The Broad Institute Genomics Platform"/>
            <consortium name="The Broad Institute Genome Sequencing Center for Infectious Disease"/>
            <person name="Wu L."/>
            <person name="Ma J."/>
        </authorList>
    </citation>
    <scope>NUCLEOTIDE SEQUENCE [LARGE SCALE GENOMIC DNA]</scope>
    <source>
        <strain evidence="3">JCM 17137</strain>
    </source>
</reference>
<evidence type="ECO:0000256" key="1">
    <source>
        <dbReference type="SAM" id="MobiDB-lite"/>
    </source>
</evidence>
<accession>A0ABP7G2E0</accession>
<comment type="caution">
    <text evidence="2">The sequence shown here is derived from an EMBL/GenBank/DDBJ whole genome shotgun (WGS) entry which is preliminary data.</text>
</comment>
<sequence>MAGDDEAGFESHGGLLVVSLPVAEGLAEGEDESGEGDGKQHGTQPAKTEAVAS</sequence>
<feature type="region of interest" description="Disordered" evidence="1">
    <location>
        <begin position="20"/>
        <end position="53"/>
    </location>
</feature>
<name>A0ABP7G2E0_9ACTN</name>
<evidence type="ECO:0000313" key="3">
    <source>
        <dbReference type="Proteomes" id="UP001500908"/>
    </source>
</evidence>
<evidence type="ECO:0000313" key="2">
    <source>
        <dbReference type="EMBL" id="GAA3753196.1"/>
    </source>
</evidence>
<organism evidence="2 3">
    <name type="scientific">Salinactinospora qingdaonensis</name>
    <dbReference type="NCBI Taxonomy" id="702744"/>
    <lineage>
        <taxon>Bacteria</taxon>
        <taxon>Bacillati</taxon>
        <taxon>Actinomycetota</taxon>
        <taxon>Actinomycetes</taxon>
        <taxon>Streptosporangiales</taxon>
        <taxon>Nocardiopsidaceae</taxon>
        <taxon>Salinactinospora</taxon>
    </lineage>
</organism>
<keyword evidence="3" id="KW-1185">Reference proteome</keyword>